<proteinExistence type="predicted"/>
<protein>
    <submittedName>
        <fullName evidence="1">Uncharacterized protein</fullName>
    </submittedName>
</protein>
<evidence type="ECO:0000313" key="2">
    <source>
        <dbReference type="Proteomes" id="UP001148737"/>
    </source>
</evidence>
<evidence type="ECO:0000313" key="1">
    <source>
        <dbReference type="EMBL" id="KAJ3493172.1"/>
    </source>
</evidence>
<dbReference type="Proteomes" id="UP001148737">
    <property type="component" value="Unassembled WGS sequence"/>
</dbReference>
<dbReference type="EMBL" id="JANAKD010000515">
    <property type="protein sequence ID" value="KAJ3493172.1"/>
    <property type="molecule type" value="Genomic_DNA"/>
</dbReference>
<accession>A0ACC1QWI5</accession>
<reference evidence="1" key="1">
    <citation type="submission" date="2022-07" db="EMBL/GenBank/DDBJ databases">
        <title>Genome Sequence of Lecanicillium saksenae.</title>
        <authorList>
            <person name="Buettner E."/>
        </authorList>
    </citation>
    <scope>NUCLEOTIDE SEQUENCE</scope>
    <source>
        <strain evidence="1">VT-O1</strain>
    </source>
</reference>
<gene>
    <name evidence="1" type="ORF">NLG97_g4902</name>
</gene>
<sequence length="445" mass="47181">MVYKLRIILLLLLNAIAFALPPTGRGVKPVPPSDDPFYTPPSGFERAAPGAILRSRAVPNPLAILNLLPVKLHGAYQLLYRTTDTRGNPQATVTTVMVPENADTAKLLSYQIAEDAPWINCAPSYALQGFNNPLNGVTGNAEIILMIAALKQGWIVNTPDYEGPDAAFSSGIQAGQATLDSVRAALASGNITGISSSARYQMWGYSGGSIASEWAAELQPSYAPELEFAGAAFGGLIPNLTEAALTMNKGPATGLIPSAILGLAAAYPNLDYLFDKVLVPSKAAAFKQAKNQCLAANAAQFAFQDMFTYSKYRLEDIFRFPEVLAALNETGYMGMHGVPKMPLYIYNGVLDELAPIAGSDTVVEKLCAQGAEIHYMRHLLSEHGVEAVTGIGGAFLFLKDRFDGVPLKGGCVTKTELQGVFTPGAVEVLGSIVVDALLALLGKLG</sequence>
<name>A0ACC1QWI5_9HYPO</name>
<comment type="caution">
    <text evidence="1">The sequence shown here is derived from an EMBL/GenBank/DDBJ whole genome shotgun (WGS) entry which is preliminary data.</text>
</comment>
<keyword evidence="2" id="KW-1185">Reference proteome</keyword>
<organism evidence="1 2">
    <name type="scientific">Lecanicillium saksenae</name>
    <dbReference type="NCBI Taxonomy" id="468837"/>
    <lineage>
        <taxon>Eukaryota</taxon>
        <taxon>Fungi</taxon>
        <taxon>Dikarya</taxon>
        <taxon>Ascomycota</taxon>
        <taxon>Pezizomycotina</taxon>
        <taxon>Sordariomycetes</taxon>
        <taxon>Hypocreomycetidae</taxon>
        <taxon>Hypocreales</taxon>
        <taxon>Cordycipitaceae</taxon>
        <taxon>Lecanicillium</taxon>
    </lineage>
</organism>